<dbReference type="EnsemblMetazoa" id="XM_030975465">
    <property type="protein sequence ID" value="XP_030831325"/>
    <property type="gene ID" value="LOC578892"/>
</dbReference>
<feature type="domain" description="CARMIL C-terminal" evidence="10">
    <location>
        <begin position="836"/>
        <end position="1213"/>
    </location>
</feature>
<dbReference type="InParanoid" id="A0A7M7N4Z1"/>
<feature type="region of interest" description="Disordered" evidence="9">
    <location>
        <begin position="931"/>
        <end position="1851"/>
    </location>
</feature>
<feature type="compositionally biased region" description="Basic and acidic residues" evidence="9">
    <location>
        <begin position="1499"/>
        <end position="1516"/>
    </location>
</feature>
<comment type="subcellular location">
    <subcellularLocation>
        <location evidence="1">Cell membrane</location>
    </subcellularLocation>
    <subcellularLocation>
        <location evidence="2">Cytoplasm</location>
    </subcellularLocation>
</comment>
<evidence type="ECO:0000259" key="10">
    <source>
        <dbReference type="Pfam" id="PF16000"/>
    </source>
</evidence>
<dbReference type="GO" id="GO:0030027">
    <property type="term" value="C:lamellipodium"/>
    <property type="evidence" value="ECO:0000318"/>
    <property type="project" value="GO_Central"/>
</dbReference>
<evidence type="ECO:0000256" key="9">
    <source>
        <dbReference type="SAM" id="MobiDB-lite"/>
    </source>
</evidence>
<evidence type="ECO:0000256" key="6">
    <source>
        <dbReference type="ARBA" id="ARBA00022614"/>
    </source>
</evidence>
<dbReference type="Gene3D" id="2.30.29.30">
    <property type="entry name" value="Pleckstrin-homology domain (PH domain)/Phosphotyrosine-binding domain (PTB)"/>
    <property type="match status" value="1"/>
</dbReference>
<feature type="compositionally biased region" description="Basic and acidic residues" evidence="9">
    <location>
        <begin position="1297"/>
        <end position="1310"/>
    </location>
</feature>
<evidence type="ECO:0000256" key="3">
    <source>
        <dbReference type="ARBA" id="ARBA00007298"/>
    </source>
</evidence>
<dbReference type="Pfam" id="PF13516">
    <property type="entry name" value="LRR_6"/>
    <property type="match status" value="3"/>
</dbReference>
<dbReference type="GO" id="GO:0016477">
    <property type="term" value="P:cell migration"/>
    <property type="evidence" value="ECO:0000318"/>
    <property type="project" value="GO_Central"/>
</dbReference>
<keyword evidence="13" id="KW-1185">Reference proteome</keyword>
<feature type="compositionally biased region" description="Basic and acidic residues" evidence="9">
    <location>
        <begin position="1800"/>
        <end position="1809"/>
    </location>
</feature>
<dbReference type="RefSeq" id="XP_030831325.1">
    <property type="nucleotide sequence ID" value="XM_030975465.1"/>
</dbReference>
<proteinExistence type="inferred from homology"/>
<comment type="similarity">
    <text evidence="3">Belongs to the CARMIL family.</text>
</comment>
<evidence type="ECO:0000313" key="12">
    <source>
        <dbReference type="EnsemblMetazoa" id="XP_030831325"/>
    </source>
</evidence>
<evidence type="ECO:0000256" key="5">
    <source>
        <dbReference type="ARBA" id="ARBA00022490"/>
    </source>
</evidence>
<dbReference type="KEGG" id="spu:578892"/>
<keyword evidence="4" id="KW-1003">Cell membrane</keyword>
<evidence type="ECO:0000256" key="8">
    <source>
        <dbReference type="ARBA" id="ARBA00023136"/>
    </source>
</evidence>
<dbReference type="Proteomes" id="UP000007110">
    <property type="component" value="Unassembled WGS sequence"/>
</dbReference>
<feature type="compositionally biased region" description="Basic and acidic residues" evidence="9">
    <location>
        <begin position="1131"/>
        <end position="1150"/>
    </location>
</feature>
<keyword evidence="5" id="KW-0963">Cytoplasm</keyword>
<feature type="domain" description="CARMIL pleckstrin homology" evidence="11">
    <location>
        <begin position="34"/>
        <end position="122"/>
    </location>
</feature>
<dbReference type="OrthoDB" id="18598at2759"/>
<feature type="compositionally biased region" description="Basic and acidic residues" evidence="9">
    <location>
        <begin position="959"/>
        <end position="979"/>
    </location>
</feature>
<dbReference type="GO" id="GO:0005886">
    <property type="term" value="C:plasma membrane"/>
    <property type="evidence" value="ECO:0000318"/>
    <property type="project" value="GO_Central"/>
</dbReference>
<feature type="compositionally biased region" description="Basic and acidic residues" evidence="9">
    <location>
        <begin position="1571"/>
        <end position="1598"/>
    </location>
</feature>
<feature type="compositionally biased region" description="Acidic residues" evidence="9">
    <location>
        <begin position="936"/>
        <end position="958"/>
    </location>
</feature>
<evidence type="ECO:0000313" key="13">
    <source>
        <dbReference type="Proteomes" id="UP000007110"/>
    </source>
</evidence>
<evidence type="ECO:0000256" key="4">
    <source>
        <dbReference type="ARBA" id="ARBA00022475"/>
    </source>
</evidence>
<feature type="compositionally biased region" description="Polar residues" evidence="9">
    <location>
        <begin position="1671"/>
        <end position="1690"/>
    </location>
</feature>
<accession>A0A7M7N4Z1</accession>
<dbReference type="InterPro" id="IPR011993">
    <property type="entry name" value="PH-like_dom_sf"/>
</dbReference>
<evidence type="ECO:0000259" key="11">
    <source>
        <dbReference type="Pfam" id="PF17888"/>
    </source>
</evidence>
<feature type="compositionally biased region" description="Basic and acidic residues" evidence="9">
    <location>
        <begin position="1691"/>
        <end position="1707"/>
    </location>
</feature>
<feature type="compositionally biased region" description="Basic and acidic residues" evidence="9">
    <location>
        <begin position="1834"/>
        <end position="1851"/>
    </location>
</feature>
<dbReference type="InterPro" id="IPR001611">
    <property type="entry name" value="Leu-rich_rpt"/>
</dbReference>
<feature type="compositionally biased region" description="Low complexity" evidence="9">
    <location>
        <begin position="1411"/>
        <end position="1423"/>
    </location>
</feature>
<dbReference type="Pfam" id="PF17888">
    <property type="entry name" value="Carm_PH"/>
    <property type="match status" value="1"/>
</dbReference>
<dbReference type="GeneID" id="578892"/>
<sequence>MTSTSEIPAEILAGVKQALGRNYEHGPIKLVKMTKGTELEDRVLALTQYRTYILLFTAKPKIEYKFNHLEIDSLESEKPLKLKFGFPKEKDRDKSHSFLMKTVNDSLDVVEFILKSLQRVFPLTSMEKLIRRIHLEPQERQSHMEARLNRMSIVEQGPCGGFSHMYKFMCDYFDLPYLAEVAWDVDTIYLSQDCKELRINDFDDLEAKHMLPIIAVLNYNTWFTHLTVVNYKLTSEALKEIPKVILTSHTLESLTLDGVGLKWDFLQEMSISLTANTASNLRSINLSNNPIDDRGIRHLCGPLQKMTHGLVELRLVKTGMTAEGASHLGKALGENNFIPTTLKVLDLSGNAFKDAQHGFSNSSSSYSFSRTQGKATRKSASSLISGLSKKRVTRKGRGSVFLSSFSFCSCQNLYNFLYQSNNITHLNLADTDCSLNHIFEALHKGCFLSMVHLNLSGTFAHSKHHSAVPRQVKNFFTSARSLKTLNMSRNRCPPALVREILESIGYNKDLERVEIDLSSNELGQEGADAISSCISMLDNVTTLNLRDNSFNVAMVSLVAWMGQNRSLESVDLSQNMNPNSKKADREKVVVALEEMIQNPDLPLHTIQLANNRFRLETQQLINALGSNTTLLSVDLSGNEMKDIGARLLAKALQINNKLQVVVIDNNSIGVQGFQDLAQAMERNFTMKKIPIPTSDMIASMGRNHEKTETAIQKIQEYLQRNHSPRKFSNKQAFLLQRGFLYTTAHQMVDKLVVHIEDMATELTQKSDMELQEKISKARGLIDDANNSKKIYDILQMVVGRSNDEDLTEKLRSIACLIESEMEARLELTANGMVDGTSQLCSYVMQDRGLYEKIEDTCREHYKLPQRFVEDLVDQIGAETSNQCSEANLAMASFISDSILDEIIEQLSSVEAELSDELKKFRDDVANGTTVRMVDSISDESIDMEEDEKEEEEDEEENDEGKTEEEKVVEKEKVEIKVESADGDDADEGALPNGSMEESKGDEDTGASREGQDLPLPSPPPMTKKHNIRIQRHKSMKRPVSEFQPAITLTDLDVDEVAKPDERLSPSPLTDIPNLPEPNTSQTDGGLPITPVTKGPPSKRKQDPPKHKPNSKPKRVDVDFEAVSCQAATTLRDPRVDRPRVSRAFRPERARPPRRPVNANPSPEAVVEEESLDDLSAMFSSPIVEGFEPNESPSSSPAGSHSNLSDPKKSEKKKLFGGLFTKKNKEDKKENKKEKKESKKEKKEREEREKKEREAKEKKQKEEKEKKEKEEKEKKSKKKDKTPISPSSSYKSEPAFDDIDRASKAEPKSPHLDLSSTLDSTHDAGAGKGKAEHEGDTTDAPTKPDLTDDQPKDKMDEPAAVSPKLMPKVALRPKTQVNLFGADVMQQMKERKNLKPSHNEDVKESPEPKSPPAALKPALRSSLPTSEKVSPKPLVLPTSPSRNPSSPNQSPAMSPLSPTSSSPSPISPRPVSTSPKPTPVSRPIPKPRKSELPAGADAKAPVKEMKEEEEKEKEEAARSGSAKSTSSISGEKAEAARSGSAKSRSSISGEKAESDTAKIDSEEQPPAAVVDPKPHKEEAAEKTKSELEEKASTEKKQVEESVLNQLEDKHQDEKKEESPKKPDEKEVVQEEKLQEKTPGKEETPVVSVDRSKSAESDETKASESAPKDSFVRTGSTSSDKPSSLISSGSQNEPEKKSEPMTTPKRDSTKSASPPIAPRSSINDGSTKRLSSKPKPAVSVRPVSTFPSKPVQPPPKPDGVADFRKSLKPVTARKPEVKERASHIGLVNSGPKESNGESNENIPRRPSDIKKRGSRTSINNGQPPNDSAPNTAAETPLKEESEDKSKEKDAIFV</sequence>
<dbReference type="InterPro" id="IPR041245">
    <property type="entry name" value="CARMIL_PH"/>
</dbReference>
<reference evidence="13" key="1">
    <citation type="submission" date="2015-02" db="EMBL/GenBank/DDBJ databases">
        <title>Genome sequencing for Strongylocentrotus purpuratus.</title>
        <authorList>
            <person name="Murali S."/>
            <person name="Liu Y."/>
            <person name="Vee V."/>
            <person name="English A."/>
            <person name="Wang M."/>
            <person name="Skinner E."/>
            <person name="Han Y."/>
            <person name="Muzny D.M."/>
            <person name="Worley K.C."/>
            <person name="Gibbs R.A."/>
        </authorList>
    </citation>
    <scope>NUCLEOTIDE SEQUENCE</scope>
</reference>
<feature type="compositionally biased region" description="Basic and acidic residues" evidence="9">
    <location>
        <begin position="1222"/>
        <end position="1273"/>
    </location>
</feature>
<evidence type="ECO:0000256" key="1">
    <source>
        <dbReference type="ARBA" id="ARBA00004236"/>
    </source>
</evidence>
<feature type="compositionally biased region" description="Polar residues" evidence="9">
    <location>
        <begin position="1813"/>
        <end position="1831"/>
    </location>
</feature>
<feature type="compositionally biased region" description="Basic and acidic residues" evidence="9">
    <location>
        <begin position="1771"/>
        <end position="1780"/>
    </location>
</feature>
<dbReference type="PANTHER" id="PTHR24112">
    <property type="entry name" value="LEUCINE-RICH REPEAT, ISOFORM F-RELATED"/>
    <property type="match status" value="1"/>
</dbReference>
<dbReference type="Pfam" id="PF16000">
    <property type="entry name" value="CARMIL_C"/>
    <property type="match status" value="1"/>
</dbReference>
<dbReference type="InterPro" id="IPR032675">
    <property type="entry name" value="LRR_dom_sf"/>
</dbReference>
<organism evidence="12 13">
    <name type="scientific">Strongylocentrotus purpuratus</name>
    <name type="common">Purple sea urchin</name>
    <dbReference type="NCBI Taxonomy" id="7668"/>
    <lineage>
        <taxon>Eukaryota</taxon>
        <taxon>Metazoa</taxon>
        <taxon>Echinodermata</taxon>
        <taxon>Eleutherozoa</taxon>
        <taxon>Echinozoa</taxon>
        <taxon>Echinoidea</taxon>
        <taxon>Euechinoidea</taxon>
        <taxon>Echinacea</taxon>
        <taxon>Camarodonta</taxon>
        <taxon>Echinidea</taxon>
        <taxon>Strongylocentrotidae</taxon>
        <taxon>Strongylocentrotus</taxon>
    </lineage>
</organism>
<feature type="compositionally biased region" description="Low complexity" evidence="9">
    <location>
        <begin position="1191"/>
        <end position="1204"/>
    </location>
</feature>
<keyword evidence="6" id="KW-0433">Leucine-rich repeat</keyword>
<feature type="compositionally biased region" description="Low complexity" evidence="9">
    <location>
        <begin position="1709"/>
        <end position="1720"/>
    </location>
</feature>
<keyword evidence="7" id="KW-0677">Repeat</keyword>
<feature type="compositionally biased region" description="Basic and acidic residues" evidence="9">
    <location>
        <begin position="1605"/>
        <end position="1669"/>
    </location>
</feature>
<feature type="compositionally biased region" description="Basic and acidic residues" evidence="9">
    <location>
        <begin position="996"/>
        <end position="1011"/>
    </location>
</feature>
<dbReference type="Gene3D" id="6.10.140.1850">
    <property type="match status" value="1"/>
</dbReference>
<evidence type="ECO:0000256" key="7">
    <source>
        <dbReference type="ARBA" id="ARBA00022737"/>
    </source>
</evidence>
<reference evidence="12" key="2">
    <citation type="submission" date="2021-01" db="UniProtKB">
        <authorList>
            <consortium name="EnsemblMetazoa"/>
        </authorList>
    </citation>
    <scope>IDENTIFICATION</scope>
</reference>
<feature type="compositionally biased region" description="Basic residues" evidence="9">
    <location>
        <begin position="1022"/>
        <end position="1036"/>
    </location>
</feature>
<keyword evidence="8" id="KW-0472">Membrane</keyword>
<dbReference type="InterPro" id="IPR051279">
    <property type="entry name" value="PP1-Reg/Actin-Interact_Protein"/>
</dbReference>
<feature type="compositionally biased region" description="Basic and acidic residues" evidence="9">
    <location>
        <begin position="1549"/>
        <end position="1560"/>
    </location>
</feature>
<feature type="compositionally biased region" description="Low complexity" evidence="9">
    <location>
        <begin position="1436"/>
        <end position="1474"/>
    </location>
</feature>
<dbReference type="GO" id="GO:0005737">
    <property type="term" value="C:cytoplasm"/>
    <property type="evidence" value="ECO:0007669"/>
    <property type="project" value="UniProtKB-SubCell"/>
</dbReference>
<dbReference type="PANTHER" id="PTHR24112:SF66">
    <property type="entry name" value="LEUCINE-RICH REPEAT, ISOFORM F"/>
    <property type="match status" value="1"/>
</dbReference>
<feature type="compositionally biased region" description="Low complexity" evidence="9">
    <location>
        <begin position="1517"/>
        <end position="1548"/>
    </location>
</feature>
<feature type="compositionally biased region" description="Basic and acidic residues" evidence="9">
    <location>
        <begin position="1387"/>
        <end position="1406"/>
    </location>
</feature>
<dbReference type="InterPro" id="IPR031943">
    <property type="entry name" value="CARMIL_C"/>
</dbReference>
<protein>
    <submittedName>
        <fullName evidence="12">Uncharacterized protein</fullName>
    </submittedName>
</protein>
<dbReference type="SMART" id="SM00368">
    <property type="entry name" value="LRR_RI"/>
    <property type="match status" value="7"/>
</dbReference>
<dbReference type="SUPFAM" id="SSF52047">
    <property type="entry name" value="RNI-like"/>
    <property type="match status" value="1"/>
</dbReference>
<dbReference type="OMA" id="QYSETHE"/>
<dbReference type="Gene3D" id="3.80.10.10">
    <property type="entry name" value="Ribonuclease Inhibitor"/>
    <property type="match status" value="1"/>
</dbReference>
<dbReference type="GO" id="GO:0034315">
    <property type="term" value="P:regulation of Arp2/3 complex-mediated actin nucleation"/>
    <property type="evidence" value="ECO:0000318"/>
    <property type="project" value="GO_Central"/>
</dbReference>
<feature type="compositionally biased region" description="Basic and acidic residues" evidence="9">
    <location>
        <begin position="1344"/>
        <end position="1356"/>
    </location>
</feature>
<name>A0A7M7N4Z1_STRPU</name>
<evidence type="ECO:0000256" key="2">
    <source>
        <dbReference type="ARBA" id="ARBA00004496"/>
    </source>
</evidence>